<keyword evidence="2" id="KW-1185">Reference proteome</keyword>
<proteinExistence type="predicted"/>
<feature type="non-terminal residue" evidence="1">
    <location>
        <position position="1"/>
    </location>
</feature>
<reference evidence="2" key="2">
    <citation type="submission" date="2015-01" db="EMBL/GenBank/DDBJ databases">
        <title>Evolutionary Origins and Diversification of the Mycorrhizal Mutualists.</title>
        <authorList>
            <consortium name="DOE Joint Genome Institute"/>
            <consortium name="Mycorrhizal Genomics Consortium"/>
            <person name="Kohler A."/>
            <person name="Kuo A."/>
            <person name="Nagy L.G."/>
            <person name="Floudas D."/>
            <person name="Copeland A."/>
            <person name="Barry K.W."/>
            <person name="Cichocki N."/>
            <person name="Veneault-Fourrey C."/>
            <person name="LaButti K."/>
            <person name="Lindquist E.A."/>
            <person name="Lipzen A."/>
            <person name="Lundell T."/>
            <person name="Morin E."/>
            <person name="Murat C."/>
            <person name="Riley R."/>
            <person name="Ohm R."/>
            <person name="Sun H."/>
            <person name="Tunlid A."/>
            <person name="Henrissat B."/>
            <person name="Grigoriev I.V."/>
            <person name="Hibbett D.S."/>
            <person name="Martin F."/>
        </authorList>
    </citation>
    <scope>NUCLEOTIDE SEQUENCE [LARGE SCALE GENOMIC DNA]</scope>
    <source>
        <strain evidence="2">Foug A</strain>
    </source>
</reference>
<dbReference type="AlphaFoldDB" id="A0A0C3AHJ1"/>
<dbReference type="HOGENOM" id="CLU_001324_7_2_1"/>
<organism evidence="1 2">
    <name type="scientific">Scleroderma citrinum Foug A</name>
    <dbReference type="NCBI Taxonomy" id="1036808"/>
    <lineage>
        <taxon>Eukaryota</taxon>
        <taxon>Fungi</taxon>
        <taxon>Dikarya</taxon>
        <taxon>Basidiomycota</taxon>
        <taxon>Agaricomycotina</taxon>
        <taxon>Agaricomycetes</taxon>
        <taxon>Agaricomycetidae</taxon>
        <taxon>Boletales</taxon>
        <taxon>Sclerodermatineae</taxon>
        <taxon>Sclerodermataceae</taxon>
        <taxon>Scleroderma</taxon>
    </lineage>
</organism>
<feature type="non-terminal residue" evidence="1">
    <location>
        <position position="86"/>
    </location>
</feature>
<gene>
    <name evidence="1" type="ORF">SCLCIDRAFT_35090</name>
</gene>
<name>A0A0C3AHJ1_9AGAM</name>
<reference evidence="1 2" key="1">
    <citation type="submission" date="2014-04" db="EMBL/GenBank/DDBJ databases">
        <authorList>
            <consortium name="DOE Joint Genome Institute"/>
            <person name="Kuo A."/>
            <person name="Kohler A."/>
            <person name="Nagy L.G."/>
            <person name="Floudas D."/>
            <person name="Copeland A."/>
            <person name="Barry K.W."/>
            <person name="Cichocki N."/>
            <person name="Veneault-Fourrey C."/>
            <person name="LaButti K."/>
            <person name="Lindquist E.A."/>
            <person name="Lipzen A."/>
            <person name="Lundell T."/>
            <person name="Morin E."/>
            <person name="Murat C."/>
            <person name="Sun H."/>
            <person name="Tunlid A."/>
            <person name="Henrissat B."/>
            <person name="Grigoriev I.V."/>
            <person name="Hibbett D.S."/>
            <person name="Martin F."/>
            <person name="Nordberg H.P."/>
            <person name="Cantor M.N."/>
            <person name="Hua S.X."/>
        </authorList>
    </citation>
    <scope>NUCLEOTIDE SEQUENCE [LARGE SCALE GENOMIC DNA]</scope>
    <source>
        <strain evidence="1 2">Foug A</strain>
    </source>
</reference>
<evidence type="ECO:0000313" key="2">
    <source>
        <dbReference type="Proteomes" id="UP000053989"/>
    </source>
</evidence>
<dbReference type="EMBL" id="KN822028">
    <property type="protein sequence ID" value="KIM64397.1"/>
    <property type="molecule type" value="Genomic_DNA"/>
</dbReference>
<accession>A0A0C3AHJ1</accession>
<sequence length="86" mass="10291">AYSFTDYRSQGQTIQNIIIDIVTPPSGTLTPFNIYVTISRARGRNQIRLLQDFDDKLLTKHPSEYLRLEDERLNEFEIKTEEWWQR</sequence>
<evidence type="ECO:0000313" key="1">
    <source>
        <dbReference type="EMBL" id="KIM64397.1"/>
    </source>
</evidence>
<protein>
    <submittedName>
        <fullName evidence="1">Uncharacterized protein</fullName>
    </submittedName>
</protein>
<dbReference type="InParanoid" id="A0A0C3AHJ1"/>
<dbReference type="OrthoDB" id="2986975at2759"/>
<dbReference type="Proteomes" id="UP000053989">
    <property type="component" value="Unassembled WGS sequence"/>
</dbReference>